<evidence type="ECO:0000313" key="2">
    <source>
        <dbReference type="Proteomes" id="UP000240883"/>
    </source>
</evidence>
<sequence>MSLFSMDLGTLWWIVHDREIEDEEEKMDCFWDKACLFRYDWFDQTLEKFKKLADASFDVLENNKINDLISKAADDIREPDYNRYWSDYSRIGELAGMMEHRPFTFWNWNLPTEKLSDVLVISLLLTQNGRQLMDMFAEYCDDRLSKSSIDGGREHIVPTVQRAWLDFYMDESAALFTQLCVEIMYCHRFGNNEYINKNECYQG</sequence>
<gene>
    <name evidence="1" type="ORF">BS50DRAFT_624035</name>
</gene>
<protein>
    <submittedName>
        <fullName evidence="1">Uncharacterized protein</fullName>
    </submittedName>
</protein>
<organism evidence="1 2">
    <name type="scientific">Corynespora cassiicola Philippines</name>
    <dbReference type="NCBI Taxonomy" id="1448308"/>
    <lineage>
        <taxon>Eukaryota</taxon>
        <taxon>Fungi</taxon>
        <taxon>Dikarya</taxon>
        <taxon>Ascomycota</taxon>
        <taxon>Pezizomycotina</taxon>
        <taxon>Dothideomycetes</taxon>
        <taxon>Pleosporomycetidae</taxon>
        <taxon>Pleosporales</taxon>
        <taxon>Corynesporascaceae</taxon>
        <taxon>Corynespora</taxon>
    </lineage>
</organism>
<dbReference type="AlphaFoldDB" id="A0A2T2NCS9"/>
<evidence type="ECO:0000313" key="1">
    <source>
        <dbReference type="EMBL" id="PSN63251.1"/>
    </source>
</evidence>
<reference evidence="1 2" key="1">
    <citation type="journal article" date="2018" name="Front. Microbiol.">
        <title>Genome-Wide Analysis of Corynespora cassiicola Leaf Fall Disease Putative Effectors.</title>
        <authorList>
            <person name="Lopez D."/>
            <person name="Ribeiro S."/>
            <person name="Label P."/>
            <person name="Fumanal B."/>
            <person name="Venisse J.S."/>
            <person name="Kohler A."/>
            <person name="de Oliveira R.R."/>
            <person name="Labutti K."/>
            <person name="Lipzen A."/>
            <person name="Lail K."/>
            <person name="Bauer D."/>
            <person name="Ohm R.A."/>
            <person name="Barry K.W."/>
            <person name="Spatafora J."/>
            <person name="Grigoriev I.V."/>
            <person name="Martin F.M."/>
            <person name="Pujade-Renaud V."/>
        </authorList>
    </citation>
    <scope>NUCLEOTIDE SEQUENCE [LARGE SCALE GENOMIC DNA]</scope>
    <source>
        <strain evidence="1 2">Philippines</strain>
    </source>
</reference>
<accession>A0A2T2NCS9</accession>
<dbReference type="EMBL" id="KZ678140">
    <property type="protein sequence ID" value="PSN63251.1"/>
    <property type="molecule type" value="Genomic_DNA"/>
</dbReference>
<proteinExistence type="predicted"/>
<dbReference type="Proteomes" id="UP000240883">
    <property type="component" value="Unassembled WGS sequence"/>
</dbReference>
<keyword evidence="2" id="KW-1185">Reference proteome</keyword>
<name>A0A2T2NCS9_CORCC</name>